<dbReference type="EMBL" id="LZJY01000148">
    <property type="protein sequence ID" value="OBI05573.1"/>
    <property type="molecule type" value="Genomic_DNA"/>
</dbReference>
<reference evidence="2 3" key="1">
    <citation type="submission" date="2016-06" db="EMBL/GenBank/DDBJ databases">
        <authorList>
            <person name="Kjaerup R.B."/>
            <person name="Dalgaard T.S."/>
            <person name="Juul-Madsen H.R."/>
        </authorList>
    </citation>
    <scope>NUCLEOTIDE SEQUENCE [LARGE SCALE GENOMIC DNA]</scope>
    <source>
        <strain evidence="2 3">E2838</strain>
    </source>
</reference>
<dbReference type="InterPro" id="IPR058240">
    <property type="entry name" value="rSAM_sf"/>
</dbReference>
<dbReference type="GO" id="GO:0051539">
    <property type="term" value="F:4 iron, 4 sulfur cluster binding"/>
    <property type="evidence" value="ECO:0007669"/>
    <property type="project" value="UniProtKB-KW"/>
</dbReference>
<dbReference type="InterPro" id="IPR003739">
    <property type="entry name" value="Lys_aminomutase/Glu_NH3_mut"/>
</dbReference>
<comment type="caution">
    <text evidence="2">The sequence shown here is derived from an EMBL/GenBank/DDBJ whole genome shotgun (WGS) entry which is preliminary data.</text>
</comment>
<dbReference type="RefSeq" id="WP_067303751.1">
    <property type="nucleotide sequence ID" value="NZ_LZJY01000148.1"/>
</dbReference>
<keyword evidence="1" id="KW-0408">Iron</keyword>
<protein>
    <submittedName>
        <fullName evidence="2">Lysine 2,3-aminomutase</fullName>
    </submittedName>
</protein>
<evidence type="ECO:0000313" key="2">
    <source>
        <dbReference type="EMBL" id="OBI05573.1"/>
    </source>
</evidence>
<dbReference type="Gene3D" id="3.20.20.70">
    <property type="entry name" value="Aldolase class I"/>
    <property type="match status" value="1"/>
</dbReference>
<gene>
    <name evidence="2" type="ORF">A5679_13395</name>
</gene>
<evidence type="ECO:0000256" key="1">
    <source>
        <dbReference type="ARBA" id="ARBA00022485"/>
    </source>
</evidence>
<name>A0A1A2VYC3_MYCSC</name>
<dbReference type="AlphaFoldDB" id="A0A1A2VYC3"/>
<organism evidence="2 3">
    <name type="scientific">Mycobacterium scrofulaceum</name>
    <dbReference type="NCBI Taxonomy" id="1783"/>
    <lineage>
        <taxon>Bacteria</taxon>
        <taxon>Bacillati</taxon>
        <taxon>Actinomycetota</taxon>
        <taxon>Actinomycetes</taxon>
        <taxon>Mycobacteriales</taxon>
        <taxon>Mycobacteriaceae</taxon>
        <taxon>Mycobacterium</taxon>
    </lineage>
</organism>
<accession>A0A1A2VYC3</accession>
<dbReference type="PANTHER" id="PTHR30538">
    <property type="entry name" value="LYSINE 2,3-AMINOMUTASE-RELATED"/>
    <property type="match status" value="1"/>
</dbReference>
<sequence>MTLLTETARPGFAAATDQPYTYVRKELSEPDWRRYPGWATVTASEWRDAQWQRAHSIKNIAQLRAVVGDLLDERFYADLAADQRQRATMSMLLPPQMLNTMAPSCAPESSKLTAAFYADPIRRYMLPVFSDREPQWGSHPYAERDSLHESEMWVVEGLTHRYPTKVLAEMLSTCPQYCGHCTRMDLIGNSTPTVSKAKLTLQPADRHERMLDYLRATPTVRDVVVSGGDVANVPWPRLESFIMQLLEIDTIRDIRLATKALAALPQHWLQAKVVEGVHRVAETASARGVNLALHTHINHVQSVTPLVAAAARALLDAGLRDVRNQGVLMRGVNATADDLLDLCFALQGEANILPYYFYMCDMIPNAEHWRTPLWQAQQLQLSIMGYLPGFATPRIVCDVPYVGKRWVHQVVRYDRRLGISYWTKNYRTGLEENDAEALTRAYPFYDPIDSLPASGQAWWRQNCDTDLSVEDGSMLLASDDGTGSDGYGAIAGATEGDELVLFPRPVLPQA</sequence>
<keyword evidence="1" id="KW-0004">4Fe-4S</keyword>
<keyword evidence="1" id="KW-0479">Metal-binding</keyword>
<dbReference type="SUPFAM" id="SSF102114">
    <property type="entry name" value="Radical SAM enzymes"/>
    <property type="match status" value="1"/>
</dbReference>
<dbReference type="InterPro" id="IPR013785">
    <property type="entry name" value="Aldolase_TIM"/>
</dbReference>
<dbReference type="Proteomes" id="UP000092207">
    <property type="component" value="Unassembled WGS sequence"/>
</dbReference>
<evidence type="ECO:0000313" key="3">
    <source>
        <dbReference type="Proteomes" id="UP000092207"/>
    </source>
</evidence>
<keyword evidence="1" id="KW-0411">Iron-sulfur</keyword>
<dbReference type="PANTHER" id="PTHR30538:SF0">
    <property type="entry name" value="L-LYSINE 2,3-AMINOMUTASE AQ_1632-RELATED"/>
    <property type="match status" value="1"/>
</dbReference>
<proteinExistence type="predicted"/>